<evidence type="ECO:0000313" key="4">
    <source>
        <dbReference type="Proteomes" id="UP000887540"/>
    </source>
</evidence>
<accession>A0A914C7Z7</accession>
<dbReference type="InterPro" id="IPR050976">
    <property type="entry name" value="Snaclec"/>
</dbReference>
<protein>
    <submittedName>
        <fullName evidence="5">C-type lectin domain-containing protein</fullName>
    </submittedName>
</protein>
<feature type="domain" description="C-type lectin" evidence="3">
    <location>
        <begin position="27"/>
        <end position="136"/>
    </location>
</feature>
<keyword evidence="1" id="KW-1015">Disulfide bond</keyword>
<evidence type="ECO:0000256" key="2">
    <source>
        <dbReference type="SAM" id="SignalP"/>
    </source>
</evidence>
<keyword evidence="4" id="KW-1185">Reference proteome</keyword>
<dbReference type="Proteomes" id="UP000887540">
    <property type="component" value="Unplaced"/>
</dbReference>
<dbReference type="Pfam" id="PF00059">
    <property type="entry name" value="Lectin_C"/>
    <property type="match status" value="1"/>
</dbReference>
<dbReference type="WBParaSite" id="ACRNAN_Path_532.g2014.t1">
    <property type="protein sequence ID" value="ACRNAN_Path_532.g2014.t1"/>
    <property type="gene ID" value="ACRNAN_Path_532.g2014"/>
</dbReference>
<dbReference type="SMART" id="SM00034">
    <property type="entry name" value="CLECT"/>
    <property type="match status" value="1"/>
</dbReference>
<proteinExistence type="predicted"/>
<dbReference type="CDD" id="cd00037">
    <property type="entry name" value="CLECT"/>
    <property type="match status" value="1"/>
</dbReference>
<name>A0A914C7Z7_9BILA</name>
<dbReference type="InterPro" id="IPR016187">
    <property type="entry name" value="CTDL_fold"/>
</dbReference>
<dbReference type="PANTHER" id="PTHR22991">
    <property type="entry name" value="PROTEIN CBG13490"/>
    <property type="match status" value="1"/>
</dbReference>
<dbReference type="SUPFAM" id="SSF56436">
    <property type="entry name" value="C-type lectin-like"/>
    <property type="match status" value="1"/>
</dbReference>
<dbReference type="PANTHER" id="PTHR22991:SF40">
    <property type="entry name" value="PROTEIN CBG13490"/>
    <property type="match status" value="1"/>
</dbReference>
<evidence type="ECO:0000313" key="5">
    <source>
        <dbReference type="WBParaSite" id="ACRNAN_Path_532.g2014.t1"/>
    </source>
</evidence>
<evidence type="ECO:0000259" key="3">
    <source>
        <dbReference type="PROSITE" id="PS50041"/>
    </source>
</evidence>
<sequence length="153" mass="17290">MNSFYFLVISTFPIVISQCPSTGRLGPDNHCYAAYNSTGPGLPLGWMNAASYCRKLNGNLASIHDGFVNSFLWDWSKDPTVGDIWIGLYCSTSQTNDTYMWIDKSTYDYKNWVQLETNCDKFGDGCAYMQSQDGKWTTYLDCSFGANSFICKF</sequence>
<dbReference type="Gene3D" id="3.10.100.10">
    <property type="entry name" value="Mannose-Binding Protein A, subunit A"/>
    <property type="match status" value="1"/>
</dbReference>
<dbReference type="InterPro" id="IPR016186">
    <property type="entry name" value="C-type_lectin-like/link_sf"/>
</dbReference>
<dbReference type="InterPro" id="IPR001304">
    <property type="entry name" value="C-type_lectin-like"/>
</dbReference>
<dbReference type="AlphaFoldDB" id="A0A914C7Z7"/>
<feature type="chain" id="PRO_5037631419" evidence="2">
    <location>
        <begin position="18"/>
        <end position="153"/>
    </location>
</feature>
<evidence type="ECO:0000256" key="1">
    <source>
        <dbReference type="ARBA" id="ARBA00023157"/>
    </source>
</evidence>
<keyword evidence="2" id="KW-0732">Signal</keyword>
<organism evidence="4 5">
    <name type="scientific">Acrobeloides nanus</name>
    <dbReference type="NCBI Taxonomy" id="290746"/>
    <lineage>
        <taxon>Eukaryota</taxon>
        <taxon>Metazoa</taxon>
        <taxon>Ecdysozoa</taxon>
        <taxon>Nematoda</taxon>
        <taxon>Chromadorea</taxon>
        <taxon>Rhabditida</taxon>
        <taxon>Tylenchina</taxon>
        <taxon>Cephalobomorpha</taxon>
        <taxon>Cephaloboidea</taxon>
        <taxon>Cephalobidae</taxon>
        <taxon>Acrobeloides</taxon>
    </lineage>
</organism>
<feature type="signal peptide" evidence="2">
    <location>
        <begin position="1"/>
        <end position="17"/>
    </location>
</feature>
<reference evidence="5" key="1">
    <citation type="submission" date="2022-11" db="UniProtKB">
        <authorList>
            <consortium name="WormBaseParasite"/>
        </authorList>
    </citation>
    <scope>IDENTIFICATION</scope>
</reference>
<dbReference type="PROSITE" id="PS50041">
    <property type="entry name" value="C_TYPE_LECTIN_2"/>
    <property type="match status" value="1"/>
</dbReference>